<keyword evidence="3" id="KW-1185">Reference proteome</keyword>
<evidence type="ECO:0000259" key="1">
    <source>
        <dbReference type="Pfam" id="PF13577"/>
    </source>
</evidence>
<protein>
    <submittedName>
        <fullName evidence="2">Nuclear transport factor 2 family protein</fullName>
    </submittedName>
</protein>
<organism evidence="2 3">
    <name type="scientific">Ferirhizobium litorale</name>
    <dbReference type="NCBI Taxonomy" id="2927786"/>
    <lineage>
        <taxon>Bacteria</taxon>
        <taxon>Pseudomonadati</taxon>
        <taxon>Pseudomonadota</taxon>
        <taxon>Alphaproteobacteria</taxon>
        <taxon>Hyphomicrobiales</taxon>
        <taxon>Rhizobiaceae</taxon>
        <taxon>Ferirhizobium</taxon>
    </lineage>
</organism>
<feature type="domain" description="SnoaL-like" evidence="1">
    <location>
        <begin position="8"/>
        <end position="132"/>
    </location>
</feature>
<dbReference type="InterPro" id="IPR032710">
    <property type="entry name" value="NTF2-like_dom_sf"/>
</dbReference>
<evidence type="ECO:0000313" key="2">
    <source>
        <dbReference type="EMBL" id="MDI7925206.1"/>
    </source>
</evidence>
<reference evidence="2" key="1">
    <citation type="submission" date="2022-03" db="EMBL/GenBank/DDBJ databases">
        <title>Fererhizobium litorale gen. nov., sp. nov., isolated from sandy sediments of the Sea of Japan seashore.</title>
        <authorList>
            <person name="Romanenko L."/>
            <person name="Kurilenko V."/>
            <person name="Otstavnykh N."/>
            <person name="Svetashev V."/>
            <person name="Tekutyeva L."/>
            <person name="Isaeva M."/>
            <person name="Mikhailov V."/>
        </authorList>
    </citation>
    <scope>NUCLEOTIDE SEQUENCE</scope>
    <source>
        <strain evidence="2">KMM 9576</strain>
    </source>
</reference>
<dbReference type="AlphaFoldDB" id="A0AAE3QKW7"/>
<accession>A0AAE3QKW7</accession>
<name>A0AAE3QKW7_9HYPH</name>
<dbReference type="InterPro" id="IPR037401">
    <property type="entry name" value="SnoaL-like"/>
</dbReference>
<sequence length="146" mass="17173">MQDELVLINTIRGQKARYCRFVDTKEWASLAELIADRPQLRFFAPDGTLLYEFDSAAEWIGLMRNYLDGSHTIHQVHNDEIEVVSDTEVKAIWSMEDYLLLAEGSDRPASIHGFGHYYETWRLMDAKWRLTDLELRRTILEIKPRQ</sequence>
<gene>
    <name evidence="2" type="ORF">MRS75_24500</name>
</gene>
<proteinExistence type="predicted"/>
<dbReference type="RefSeq" id="WP_311794779.1">
    <property type="nucleotide sequence ID" value="NZ_JALDYZ010000027.1"/>
</dbReference>
<dbReference type="Pfam" id="PF13577">
    <property type="entry name" value="SnoaL_4"/>
    <property type="match status" value="1"/>
</dbReference>
<evidence type="ECO:0000313" key="3">
    <source>
        <dbReference type="Proteomes" id="UP001161580"/>
    </source>
</evidence>
<dbReference type="Gene3D" id="3.10.450.50">
    <property type="match status" value="1"/>
</dbReference>
<dbReference type="SUPFAM" id="SSF54427">
    <property type="entry name" value="NTF2-like"/>
    <property type="match status" value="1"/>
</dbReference>
<dbReference type="Proteomes" id="UP001161580">
    <property type="component" value="Unassembled WGS sequence"/>
</dbReference>
<comment type="caution">
    <text evidence="2">The sequence shown here is derived from an EMBL/GenBank/DDBJ whole genome shotgun (WGS) entry which is preliminary data.</text>
</comment>
<dbReference type="EMBL" id="JALDYZ010000027">
    <property type="protein sequence ID" value="MDI7925206.1"/>
    <property type="molecule type" value="Genomic_DNA"/>
</dbReference>